<evidence type="ECO:0000256" key="3">
    <source>
        <dbReference type="ARBA" id="ARBA00022630"/>
    </source>
</evidence>
<dbReference type="GO" id="GO:0016491">
    <property type="term" value="F:oxidoreductase activity"/>
    <property type="evidence" value="ECO:0007669"/>
    <property type="project" value="UniProtKB-KW"/>
</dbReference>
<feature type="domain" description="Nitroreductase" evidence="6">
    <location>
        <begin position="12"/>
        <end position="199"/>
    </location>
</feature>
<geneLocation type="plasmid" evidence="7 8">
    <name>unnamed5</name>
</geneLocation>
<dbReference type="RefSeq" id="WP_108970920.1">
    <property type="nucleotide sequence ID" value="NZ_CP022195.1"/>
</dbReference>
<name>A0A2U8HM69_9RHOB</name>
<keyword evidence="4" id="KW-0288">FMN</keyword>
<dbReference type="Pfam" id="PF00881">
    <property type="entry name" value="Nitroreductase"/>
    <property type="match status" value="1"/>
</dbReference>
<dbReference type="AlphaFoldDB" id="A0A2U8HM69"/>
<sequence length="226" mass="23911">MSLSPAEELLFARRSARAFLKDPVPRADLERILRAARSAPSGANLQPGRFHALTGAPLADLSAALLGAIEEGRPQVAQYSYFPTPLPPALKAKQRAAGYALYAALGIARRDLAGRRAQFTRNYAFFDAPVGIVVTIEPEMGKGCFMDLGMALMALMVAAQGMGYATCGIGALANYADVAHAHLGLGDDELVVCGMALGRADPEAPVNKVETARDTLETYASLRGFS</sequence>
<protein>
    <submittedName>
        <fullName evidence="7">Oxidoreductase</fullName>
    </submittedName>
</protein>
<dbReference type="OrthoDB" id="9802510at2"/>
<evidence type="ECO:0000256" key="2">
    <source>
        <dbReference type="ARBA" id="ARBA00007118"/>
    </source>
</evidence>
<evidence type="ECO:0000313" key="8">
    <source>
        <dbReference type="Proteomes" id="UP000244915"/>
    </source>
</evidence>
<dbReference type="PANTHER" id="PTHR43673:SF2">
    <property type="entry name" value="NITROREDUCTASE"/>
    <property type="match status" value="1"/>
</dbReference>
<dbReference type="EMBL" id="CP022195">
    <property type="protein sequence ID" value="AWI86824.1"/>
    <property type="molecule type" value="Genomic_DNA"/>
</dbReference>
<comment type="cofactor">
    <cofactor evidence="1">
        <name>FMN</name>
        <dbReference type="ChEBI" id="CHEBI:58210"/>
    </cofactor>
</comment>
<dbReference type="KEGG" id="ypac:CEW88_23935"/>
<keyword evidence="7" id="KW-0614">Plasmid</keyword>
<keyword evidence="3" id="KW-0285">Flavoprotein</keyword>
<reference evidence="7 8" key="1">
    <citation type="submission" date="2017-06" db="EMBL/GenBank/DDBJ databases">
        <title>Yangia sp. YSBP01 complete genome sequence.</title>
        <authorList>
            <person name="Woo J.-H."/>
            <person name="Kim H.-S."/>
        </authorList>
    </citation>
    <scope>NUCLEOTIDE SEQUENCE [LARGE SCALE GENOMIC DNA]</scope>
    <source>
        <strain evidence="7 8">YSBP01</strain>
        <plasmid evidence="7 8">unnamed5</plasmid>
    </source>
</reference>
<proteinExistence type="inferred from homology"/>
<evidence type="ECO:0000256" key="5">
    <source>
        <dbReference type="ARBA" id="ARBA00023002"/>
    </source>
</evidence>
<dbReference type="PANTHER" id="PTHR43673">
    <property type="entry name" value="NAD(P)H NITROREDUCTASE YDGI-RELATED"/>
    <property type="match status" value="1"/>
</dbReference>
<dbReference type="Proteomes" id="UP000244915">
    <property type="component" value="Plasmid unnamed5"/>
</dbReference>
<evidence type="ECO:0000313" key="7">
    <source>
        <dbReference type="EMBL" id="AWI86824.1"/>
    </source>
</evidence>
<dbReference type="Gene3D" id="3.40.109.10">
    <property type="entry name" value="NADH Oxidase"/>
    <property type="match status" value="1"/>
</dbReference>
<evidence type="ECO:0000256" key="1">
    <source>
        <dbReference type="ARBA" id="ARBA00001917"/>
    </source>
</evidence>
<organism evidence="7 8">
    <name type="scientific">Alloyangia pacifica</name>
    <dbReference type="NCBI Taxonomy" id="311180"/>
    <lineage>
        <taxon>Bacteria</taxon>
        <taxon>Pseudomonadati</taxon>
        <taxon>Pseudomonadota</taxon>
        <taxon>Alphaproteobacteria</taxon>
        <taxon>Rhodobacterales</taxon>
        <taxon>Roseobacteraceae</taxon>
        <taxon>Alloyangia</taxon>
    </lineage>
</organism>
<dbReference type="CDD" id="cd02136">
    <property type="entry name" value="PnbA_NfnB-like"/>
    <property type="match status" value="1"/>
</dbReference>
<dbReference type="SUPFAM" id="SSF55469">
    <property type="entry name" value="FMN-dependent nitroreductase-like"/>
    <property type="match status" value="1"/>
</dbReference>
<accession>A0A2U8HM69</accession>
<comment type="similarity">
    <text evidence="2">Belongs to the nitroreductase family.</text>
</comment>
<evidence type="ECO:0000259" key="6">
    <source>
        <dbReference type="Pfam" id="PF00881"/>
    </source>
</evidence>
<dbReference type="InterPro" id="IPR000415">
    <property type="entry name" value="Nitroreductase-like"/>
</dbReference>
<evidence type="ECO:0000256" key="4">
    <source>
        <dbReference type="ARBA" id="ARBA00022643"/>
    </source>
</evidence>
<gene>
    <name evidence="7" type="ORF">CEW88_23935</name>
</gene>
<dbReference type="InterPro" id="IPR029479">
    <property type="entry name" value="Nitroreductase"/>
</dbReference>
<keyword evidence="5" id="KW-0560">Oxidoreductase</keyword>